<gene>
    <name evidence="3" type="ORF">MCOR_36450</name>
</gene>
<dbReference type="Gene3D" id="3.30.160.60">
    <property type="entry name" value="Classic Zinc Finger"/>
    <property type="match status" value="2"/>
</dbReference>
<dbReference type="InterPro" id="IPR000315">
    <property type="entry name" value="Znf_B-box"/>
</dbReference>
<keyword evidence="1" id="KW-0479">Metal-binding</keyword>
<name>A0A6J8D4B0_MYTCO</name>
<organism evidence="3 4">
    <name type="scientific">Mytilus coruscus</name>
    <name type="common">Sea mussel</name>
    <dbReference type="NCBI Taxonomy" id="42192"/>
    <lineage>
        <taxon>Eukaryota</taxon>
        <taxon>Metazoa</taxon>
        <taxon>Spiralia</taxon>
        <taxon>Lophotrochozoa</taxon>
        <taxon>Mollusca</taxon>
        <taxon>Bivalvia</taxon>
        <taxon>Autobranchia</taxon>
        <taxon>Pteriomorphia</taxon>
        <taxon>Mytilida</taxon>
        <taxon>Mytiloidea</taxon>
        <taxon>Mytilidae</taxon>
        <taxon>Mytilinae</taxon>
        <taxon>Mytilus</taxon>
    </lineage>
</organism>
<keyword evidence="4" id="KW-1185">Reference proteome</keyword>
<evidence type="ECO:0000313" key="3">
    <source>
        <dbReference type="EMBL" id="CAC5402511.1"/>
    </source>
</evidence>
<protein>
    <recommendedName>
        <fullName evidence="2">B box-type domain-containing protein</fullName>
    </recommendedName>
</protein>
<reference evidence="3 4" key="1">
    <citation type="submission" date="2020-06" db="EMBL/GenBank/DDBJ databases">
        <authorList>
            <person name="Li R."/>
            <person name="Bekaert M."/>
        </authorList>
    </citation>
    <scope>NUCLEOTIDE SEQUENCE [LARGE SCALE GENOMIC DNA]</scope>
    <source>
        <strain evidence="4">wild</strain>
    </source>
</reference>
<accession>A0A6J8D4B0</accession>
<dbReference type="PROSITE" id="PS50119">
    <property type="entry name" value="ZF_BBOX"/>
    <property type="match status" value="2"/>
</dbReference>
<dbReference type="SUPFAM" id="SSF57845">
    <property type="entry name" value="B-box zinc-binding domain"/>
    <property type="match status" value="2"/>
</dbReference>
<dbReference type="PANTHER" id="PTHR25462:SF296">
    <property type="entry name" value="MEIOTIC P26, ISOFORM F"/>
    <property type="match status" value="1"/>
</dbReference>
<dbReference type="SMART" id="SM00336">
    <property type="entry name" value="BBOX"/>
    <property type="match status" value="2"/>
</dbReference>
<dbReference type="AlphaFoldDB" id="A0A6J8D4B0"/>
<dbReference type="GO" id="GO:0008270">
    <property type="term" value="F:zinc ion binding"/>
    <property type="evidence" value="ECO:0007669"/>
    <property type="project" value="UniProtKB-KW"/>
</dbReference>
<keyword evidence="1" id="KW-0863">Zinc-finger</keyword>
<dbReference type="InterPro" id="IPR047153">
    <property type="entry name" value="TRIM45/56/19-like"/>
</dbReference>
<feature type="domain" description="B box-type" evidence="2">
    <location>
        <begin position="56"/>
        <end position="96"/>
    </location>
</feature>
<evidence type="ECO:0000313" key="4">
    <source>
        <dbReference type="Proteomes" id="UP000507470"/>
    </source>
</evidence>
<dbReference type="EMBL" id="CACVKT020006520">
    <property type="protein sequence ID" value="CAC5402511.1"/>
    <property type="molecule type" value="Genomic_DNA"/>
</dbReference>
<dbReference type="Proteomes" id="UP000507470">
    <property type="component" value="Unassembled WGS sequence"/>
</dbReference>
<feature type="domain" description="B box-type" evidence="2">
    <location>
        <begin position="4"/>
        <end position="50"/>
    </location>
</feature>
<dbReference type="Pfam" id="PF00643">
    <property type="entry name" value="zf-B_box"/>
    <property type="match status" value="1"/>
</dbReference>
<proteinExistence type="predicted"/>
<dbReference type="OrthoDB" id="6071517at2759"/>
<dbReference type="PANTHER" id="PTHR25462">
    <property type="entry name" value="BONUS, ISOFORM C-RELATED"/>
    <property type="match status" value="1"/>
</dbReference>
<keyword evidence="1" id="KW-0862">Zinc</keyword>
<dbReference type="GO" id="GO:0061630">
    <property type="term" value="F:ubiquitin protein ligase activity"/>
    <property type="evidence" value="ECO:0007669"/>
    <property type="project" value="TreeGrafter"/>
</dbReference>
<evidence type="ECO:0000256" key="1">
    <source>
        <dbReference type="PROSITE-ProRule" id="PRU00024"/>
    </source>
</evidence>
<sequence>MAQAATSACEIFIGEPGEYYCQQCDQLFCRNCKLSHLRAMISKYHTFLSGQHVYKEEEMLCTEHEESFLVYCHDCDTPVCRICTVKKHSRHIMTDLTTSTLKLKYELVGNFKSKVATIKLNLSKIEKDTKAYREEVKAVIKIITKEGNNWKKLIDKKSR</sequence>
<evidence type="ECO:0000259" key="2">
    <source>
        <dbReference type="PROSITE" id="PS50119"/>
    </source>
</evidence>